<dbReference type="EMBL" id="FZMO01000050">
    <property type="protein sequence ID" value="SNQ46528.1"/>
    <property type="molecule type" value="Genomic_DNA"/>
</dbReference>
<proteinExistence type="predicted"/>
<evidence type="ECO:0000313" key="2">
    <source>
        <dbReference type="Proteomes" id="UP000234331"/>
    </source>
</evidence>
<dbReference type="RefSeq" id="WP_243407242.1">
    <property type="nucleotide sequence ID" value="NZ_FZMO01000050.1"/>
</dbReference>
<organism evidence="1 2">
    <name type="scientific">Frankia canadensis</name>
    <dbReference type="NCBI Taxonomy" id="1836972"/>
    <lineage>
        <taxon>Bacteria</taxon>
        <taxon>Bacillati</taxon>
        <taxon>Actinomycetota</taxon>
        <taxon>Actinomycetes</taxon>
        <taxon>Frankiales</taxon>
        <taxon>Frankiaceae</taxon>
        <taxon>Frankia</taxon>
    </lineage>
</organism>
<reference evidence="1 2" key="1">
    <citation type="submission" date="2017-06" db="EMBL/GenBank/DDBJ databases">
        <authorList>
            <person name="Kim H.J."/>
            <person name="Triplett B.A."/>
        </authorList>
    </citation>
    <scope>NUCLEOTIDE SEQUENCE [LARGE SCALE GENOMIC DNA]</scope>
    <source>
        <strain evidence="1">FRACA_ARgP5</strain>
    </source>
</reference>
<name>A0A2I2KLI9_9ACTN</name>
<accession>A0A2I2KLI9</accession>
<keyword evidence="2" id="KW-1185">Reference proteome</keyword>
<gene>
    <name evidence="1" type="ORF">FRACA_1430009</name>
</gene>
<dbReference type="AlphaFoldDB" id="A0A2I2KLI9"/>
<sequence>MAETRDGFTIAHVFDGTNNGEYYVVDREPLPREQRDSVLAYLHQGENLMMARSLGEDRLDPSRGRQVPRGASTDGRWIWDASIAYYLREHELSPEPAFIAYLRERNFHYEAPTPEQVTAALAALQTR</sequence>
<dbReference type="Proteomes" id="UP000234331">
    <property type="component" value="Unassembled WGS sequence"/>
</dbReference>
<evidence type="ECO:0000313" key="1">
    <source>
        <dbReference type="EMBL" id="SNQ46528.1"/>
    </source>
</evidence>
<protein>
    <submittedName>
        <fullName evidence="1">Uncharacterized protein</fullName>
    </submittedName>
</protein>